<dbReference type="RefSeq" id="WP_311584854.1">
    <property type="nucleotide sequence ID" value="NZ_JAVRFH010000084.1"/>
</dbReference>
<dbReference type="PANTHER" id="PTHR22604:SF105">
    <property type="entry name" value="TRANS-1,2-DIHYDROBENZENE-1,2-DIOL DEHYDROGENASE"/>
    <property type="match status" value="1"/>
</dbReference>
<comment type="caution">
    <text evidence="5">The sequence shown here is derived from an EMBL/GenBank/DDBJ whole genome shotgun (WGS) entry which is preliminary data.</text>
</comment>
<keyword evidence="2" id="KW-0560">Oxidoreductase</keyword>
<dbReference type="Pfam" id="PF01408">
    <property type="entry name" value="GFO_IDH_MocA"/>
    <property type="match status" value="1"/>
</dbReference>
<evidence type="ECO:0000259" key="3">
    <source>
        <dbReference type="Pfam" id="PF01408"/>
    </source>
</evidence>
<proteinExistence type="inferred from homology"/>
<name>A0ABU3B3S7_9ACTN</name>
<dbReference type="Gene3D" id="3.30.360.10">
    <property type="entry name" value="Dihydrodipicolinate Reductase, domain 2"/>
    <property type="match status" value="1"/>
</dbReference>
<sequence length="189" mass="20641">MTAPLRVGVLGCAEFARRRMLPAFDAAAEFELSAVASRDPRRAADTAQPYGCRAVHGYRELLTDPAIDAVYVPLPAALHDHWTEAALDAGKHVLAEKPLTTDPARTDRLFHLARSRALALMENVLFVHHTQHQVVHALIDAGGIGELRSLYAEFTIPRRGSDDIRHCPELGGGALWDTAVSPVRAALHF</sequence>
<dbReference type="InterPro" id="IPR036291">
    <property type="entry name" value="NAD(P)-bd_dom_sf"/>
</dbReference>
<feature type="domain" description="Gfo/Idh/MocA-like oxidoreductase N-terminal" evidence="3">
    <location>
        <begin position="5"/>
        <end position="122"/>
    </location>
</feature>
<feature type="domain" description="GFO/IDH/MocA-like oxidoreductase" evidence="4">
    <location>
        <begin position="133"/>
        <end position="188"/>
    </location>
</feature>
<dbReference type="Proteomes" id="UP001180724">
    <property type="component" value="Unassembled WGS sequence"/>
</dbReference>
<protein>
    <submittedName>
        <fullName evidence="5">Gfo/Idh/MocA family oxidoreductase</fullName>
    </submittedName>
</protein>
<dbReference type="PANTHER" id="PTHR22604">
    <property type="entry name" value="OXIDOREDUCTASES"/>
    <property type="match status" value="1"/>
</dbReference>
<evidence type="ECO:0000313" key="5">
    <source>
        <dbReference type="EMBL" id="MDT0615958.1"/>
    </source>
</evidence>
<feature type="non-terminal residue" evidence="5">
    <location>
        <position position="189"/>
    </location>
</feature>
<evidence type="ECO:0000313" key="6">
    <source>
        <dbReference type="Proteomes" id="UP001180724"/>
    </source>
</evidence>
<keyword evidence="6" id="KW-1185">Reference proteome</keyword>
<dbReference type="SUPFAM" id="SSF51735">
    <property type="entry name" value="NAD(P)-binding Rossmann-fold domains"/>
    <property type="match status" value="1"/>
</dbReference>
<dbReference type="Pfam" id="PF22725">
    <property type="entry name" value="GFO_IDH_MocA_C3"/>
    <property type="match status" value="1"/>
</dbReference>
<dbReference type="InterPro" id="IPR055170">
    <property type="entry name" value="GFO_IDH_MocA-like_dom"/>
</dbReference>
<reference evidence="5" key="1">
    <citation type="submission" date="2024-05" db="EMBL/GenBank/DDBJ databases">
        <title>30 novel species of actinomycetes from the DSMZ collection.</title>
        <authorList>
            <person name="Nouioui I."/>
        </authorList>
    </citation>
    <scope>NUCLEOTIDE SEQUENCE</scope>
    <source>
        <strain evidence="5">DSM 40712</strain>
    </source>
</reference>
<organism evidence="5 6">
    <name type="scientific">Streptomyces lancefieldiae</name>
    <dbReference type="NCBI Taxonomy" id="3075520"/>
    <lineage>
        <taxon>Bacteria</taxon>
        <taxon>Bacillati</taxon>
        <taxon>Actinomycetota</taxon>
        <taxon>Actinomycetes</taxon>
        <taxon>Kitasatosporales</taxon>
        <taxon>Streptomycetaceae</taxon>
        <taxon>Streptomyces</taxon>
    </lineage>
</organism>
<evidence type="ECO:0000256" key="1">
    <source>
        <dbReference type="ARBA" id="ARBA00010928"/>
    </source>
</evidence>
<dbReference type="EMBL" id="JAVRFH010000084">
    <property type="protein sequence ID" value="MDT0615958.1"/>
    <property type="molecule type" value="Genomic_DNA"/>
</dbReference>
<dbReference type="InterPro" id="IPR050984">
    <property type="entry name" value="Gfo/Idh/MocA_domain"/>
</dbReference>
<accession>A0ABU3B3S7</accession>
<dbReference type="InterPro" id="IPR000683">
    <property type="entry name" value="Gfo/Idh/MocA-like_OxRdtase_N"/>
</dbReference>
<comment type="similarity">
    <text evidence="1">Belongs to the Gfo/Idh/MocA family.</text>
</comment>
<gene>
    <name evidence="5" type="ORF">RM812_38220</name>
</gene>
<evidence type="ECO:0000259" key="4">
    <source>
        <dbReference type="Pfam" id="PF22725"/>
    </source>
</evidence>
<evidence type="ECO:0000256" key="2">
    <source>
        <dbReference type="ARBA" id="ARBA00023002"/>
    </source>
</evidence>
<dbReference type="Gene3D" id="3.40.50.720">
    <property type="entry name" value="NAD(P)-binding Rossmann-like Domain"/>
    <property type="match status" value="1"/>
</dbReference>